<evidence type="ECO:0000259" key="6">
    <source>
        <dbReference type="PROSITE" id="PS50600"/>
    </source>
</evidence>
<dbReference type="SUPFAM" id="SSF54001">
    <property type="entry name" value="Cysteine proteinases"/>
    <property type="match status" value="1"/>
</dbReference>
<feature type="compositionally biased region" description="Basic and acidic residues" evidence="5">
    <location>
        <begin position="8"/>
        <end position="18"/>
    </location>
</feature>
<keyword evidence="2" id="KW-0645">Protease</keyword>
<evidence type="ECO:0000256" key="5">
    <source>
        <dbReference type="SAM" id="MobiDB-lite"/>
    </source>
</evidence>
<dbReference type="PANTHER" id="PTHR46915">
    <property type="entry name" value="UBIQUITIN-LIKE PROTEASE 4-RELATED"/>
    <property type="match status" value="1"/>
</dbReference>
<organism evidence="7 8">
    <name type="scientific">Kluyveromyces marxianus</name>
    <name type="common">Yeast</name>
    <name type="synonym">Candida kefyr</name>
    <dbReference type="NCBI Taxonomy" id="4911"/>
    <lineage>
        <taxon>Eukaryota</taxon>
        <taxon>Fungi</taxon>
        <taxon>Dikarya</taxon>
        <taxon>Ascomycota</taxon>
        <taxon>Saccharomycotina</taxon>
        <taxon>Saccharomycetes</taxon>
        <taxon>Saccharomycetales</taxon>
        <taxon>Saccharomycetaceae</taxon>
        <taxon>Kluyveromyces</taxon>
    </lineage>
</organism>
<evidence type="ECO:0000256" key="4">
    <source>
        <dbReference type="ARBA" id="ARBA00022807"/>
    </source>
</evidence>
<accession>A0ABX6EQA7</accession>
<evidence type="ECO:0000313" key="8">
    <source>
        <dbReference type="Proteomes" id="UP000422736"/>
    </source>
</evidence>
<feature type="domain" description="Ubiquitin-like protease family profile" evidence="6">
    <location>
        <begin position="370"/>
        <end position="528"/>
    </location>
</feature>
<evidence type="ECO:0000256" key="2">
    <source>
        <dbReference type="ARBA" id="ARBA00022670"/>
    </source>
</evidence>
<reference evidence="7 8" key="2">
    <citation type="submission" date="2019-11" db="EMBL/GenBank/DDBJ databases">
        <authorList>
            <person name="Lu H."/>
        </authorList>
    </citation>
    <scope>NUCLEOTIDE SEQUENCE [LARGE SCALE GENOMIC DNA]</scope>
    <source>
        <strain evidence="7 8">FIM1</strain>
    </source>
</reference>
<dbReference type="Gene3D" id="3.30.310.130">
    <property type="entry name" value="Ubiquitin-related"/>
    <property type="match status" value="1"/>
</dbReference>
<dbReference type="Proteomes" id="UP000422736">
    <property type="component" value="Chromosome 2"/>
</dbReference>
<dbReference type="InterPro" id="IPR003653">
    <property type="entry name" value="Peptidase_C48_C"/>
</dbReference>
<name>A0ABX6EQA7_KLUMA</name>
<keyword evidence="3" id="KW-0378">Hydrolase</keyword>
<gene>
    <name evidence="7" type="primary">ULP1</name>
    <name evidence="7" type="ORF">FIM1_1071</name>
</gene>
<keyword evidence="4" id="KW-0788">Thiol protease</keyword>
<dbReference type="Gene3D" id="1.10.418.20">
    <property type="match status" value="1"/>
</dbReference>
<keyword evidence="8" id="KW-1185">Reference proteome</keyword>
<proteinExistence type="inferred from homology"/>
<dbReference type="PANTHER" id="PTHR46915:SF2">
    <property type="entry name" value="UBIQUITIN-LIKE PROTEASE 4"/>
    <property type="match status" value="1"/>
</dbReference>
<evidence type="ECO:0000256" key="1">
    <source>
        <dbReference type="ARBA" id="ARBA00005234"/>
    </source>
</evidence>
<protein>
    <submittedName>
        <fullName evidence="7">ULP1</fullName>
    </submittedName>
</protein>
<dbReference type="PROSITE" id="PS50600">
    <property type="entry name" value="ULP_PROTEASE"/>
    <property type="match status" value="1"/>
</dbReference>
<dbReference type="InterPro" id="IPR038765">
    <property type="entry name" value="Papain-like_cys_pep_sf"/>
</dbReference>
<comment type="similarity">
    <text evidence="1">Belongs to the peptidase C48 family.</text>
</comment>
<dbReference type="Pfam" id="PF02902">
    <property type="entry name" value="Peptidase_C48"/>
    <property type="match status" value="1"/>
</dbReference>
<reference evidence="7 8" key="1">
    <citation type="submission" date="2016-03" db="EMBL/GenBank/DDBJ databases">
        <title>How can Kluyveromyces marxianus grow so fast - potential evolutionary course in Saccharomyces Complex revealed by comparative genomics.</title>
        <authorList>
            <person name="Mo W."/>
            <person name="Lu W."/>
            <person name="Yang X."/>
            <person name="Qi J."/>
            <person name="Lv H."/>
        </authorList>
    </citation>
    <scope>NUCLEOTIDE SEQUENCE [LARGE SCALE GENOMIC DNA]</scope>
    <source>
        <strain evidence="7 8">FIM1</strain>
    </source>
</reference>
<evidence type="ECO:0000313" key="7">
    <source>
        <dbReference type="EMBL" id="QGN14411.1"/>
    </source>
</evidence>
<dbReference type="EMBL" id="CP015055">
    <property type="protein sequence ID" value="QGN14411.1"/>
    <property type="molecule type" value="Genomic_DNA"/>
</dbReference>
<sequence>MSVSYHRKGQEPNVDHSRSTVITTDVSSKPYYFERKGIHGPETESNELKNKVGWRSSPYNSVLSSIFSSAKSWFSWGEPGSDVSSSASIKEGSVDENLKRNLDENDGSRVLKRYHVDSILTEKEHLREQLEHSITPKKEILKLPKDPFKWSSDESGKANFDQSPSKVQYGTRLYKKRAYKNKHSSNSLALRQSDELSYLKDIFNGEYRVPVEVQKERANQLRLLSNDANVSSRSSSSNSSNNIMNLTEKIKTLLLENRRLITGPEGKGTSSDDDVVIIKERKIDPLEEKRKQIYRQTLKFDRSVLSFEEEFKSYSELIEERRKIAEEIRKLSKPAKPEKLIPELSSKDVEAVKATLRRSDNSVLSSKYTLEVSVRDFKTLAPNRWLNDTIIEFFMKYIENNTPKTVAFNSFFYSTLANRGYQGVRRWMKRKKVDILDLERIFIPVNLNDSHWTLGIIDIKNKRILYLDSLSSGANSVSFLIMKNIQSYLIEESKNKLGEDFELCHLDCPQQPNGSDCGIYVCLNTLYMSKNYSLDFNAQDAVNMRVYIGHLILSK</sequence>
<evidence type="ECO:0000256" key="3">
    <source>
        <dbReference type="ARBA" id="ARBA00022801"/>
    </source>
</evidence>
<feature type="region of interest" description="Disordered" evidence="5">
    <location>
        <begin position="1"/>
        <end position="21"/>
    </location>
</feature>